<dbReference type="Pfam" id="PF00406">
    <property type="entry name" value="ADK"/>
    <property type="match status" value="1"/>
</dbReference>
<dbReference type="Gene3D" id="1.10.418.10">
    <property type="entry name" value="Calponin-like domain"/>
    <property type="match status" value="1"/>
</dbReference>
<feature type="region of interest" description="Disordered" evidence="2">
    <location>
        <begin position="1804"/>
        <end position="1836"/>
    </location>
</feature>
<feature type="coiled-coil region" evidence="1">
    <location>
        <begin position="1563"/>
        <end position="1590"/>
    </location>
</feature>
<feature type="compositionally biased region" description="Basic and acidic residues" evidence="2">
    <location>
        <begin position="1376"/>
        <end position="1390"/>
    </location>
</feature>
<reference evidence="5" key="1">
    <citation type="submission" date="2025-08" db="UniProtKB">
        <authorList>
            <consortium name="RefSeq"/>
        </authorList>
    </citation>
    <scope>IDENTIFICATION</scope>
    <source>
        <tissue evidence="5">Whole sample</tissue>
    </source>
</reference>
<feature type="compositionally biased region" description="Basic and acidic residues" evidence="2">
    <location>
        <begin position="1426"/>
        <end position="1447"/>
    </location>
</feature>
<proteinExistence type="predicted"/>
<protein>
    <submittedName>
        <fullName evidence="5">Sperm flagellar protein 2-like isoform X1</fullName>
    </submittedName>
</protein>
<dbReference type="InterPro" id="IPR054517">
    <property type="entry name" value="SPEF2_D5"/>
</dbReference>
<name>A0A8B8CMR9_CRAVI</name>
<dbReference type="KEGG" id="cvn:111120598"/>
<feature type="domain" description="Calponin-homology (CH)" evidence="3">
    <location>
        <begin position="1"/>
        <end position="105"/>
    </location>
</feature>
<dbReference type="InterPro" id="IPR056199">
    <property type="entry name" value="SPEF2_C"/>
</dbReference>
<dbReference type="InterPro" id="IPR001715">
    <property type="entry name" value="CH_dom"/>
</dbReference>
<dbReference type="PANTHER" id="PTHR14919:SF0">
    <property type="entry name" value="SPERM FLAGELLAR PROTEIN 2"/>
    <property type="match status" value="1"/>
</dbReference>
<dbReference type="OrthoDB" id="62528at2759"/>
<feature type="compositionally biased region" description="Basic and acidic residues" evidence="2">
    <location>
        <begin position="979"/>
        <end position="991"/>
    </location>
</feature>
<feature type="compositionally biased region" description="Basic and acidic residues" evidence="2">
    <location>
        <begin position="1274"/>
        <end position="1283"/>
    </location>
</feature>
<dbReference type="Gene3D" id="3.40.50.300">
    <property type="entry name" value="P-loop containing nucleotide triphosphate hydrolases"/>
    <property type="match status" value="2"/>
</dbReference>
<feature type="compositionally biased region" description="Pro residues" evidence="2">
    <location>
        <begin position="702"/>
        <end position="714"/>
    </location>
</feature>
<dbReference type="Pfam" id="PF22946">
    <property type="entry name" value="SPEF2_D5"/>
    <property type="match status" value="1"/>
</dbReference>
<dbReference type="Pfam" id="PF06294">
    <property type="entry name" value="CH_2"/>
    <property type="match status" value="1"/>
</dbReference>
<accession>A0A8B8CMR9</accession>
<dbReference type="InterPro" id="IPR052634">
    <property type="entry name" value="Sperm_flagellar-bone_growth"/>
</dbReference>
<feature type="compositionally biased region" description="Basic residues" evidence="2">
    <location>
        <begin position="1459"/>
        <end position="1473"/>
    </location>
</feature>
<feature type="compositionally biased region" description="Basic and acidic residues" evidence="2">
    <location>
        <begin position="625"/>
        <end position="644"/>
    </location>
</feature>
<feature type="region of interest" description="Disordered" evidence="2">
    <location>
        <begin position="953"/>
        <end position="1086"/>
    </location>
</feature>
<dbReference type="InterPro" id="IPR036872">
    <property type="entry name" value="CH_dom_sf"/>
</dbReference>
<sequence>MTDILCKWLNDELNITQQVDQVNFAREFASGFLIGEVLNKYQLQNDFDQFSQSKTADSKLNNFTRIEPVLHLLGIPFDTNVARDVMTEKHGVATRLMYQLYVALNNKKKANLTGVAMETMRPAAPAKLNAVESGIYKERLKHATPRQTDLNLEALVQTFHEKQIEMEKVAFADRFREQERIKHQQQDQRRALMARSQRLREKQSEIVAKIQERGTETRAATVNIPKPPPEQTAKAIQRRRELRRRREATETVEAITQFEEKMKMILPPSKDDEGEVIDVQYILTRDEDRLLDAIELIKPASNDDYIGKIRKRLQEDESARAEREKRRRKVLVDQMKAHEAQEEARREEMLVNRLMRQSQQERRIAVQLLQARHEKEIIRKNRIIREKQYEDRRLKDFVDALNREAEMARLAKLEYEEQTKKDQELHDKIAAERAEARYTKHYESCNEVVNQLVDFTCKVAEYRELTEGLVPAKLMRDWKALFVSGKPLYEQVPPPESTEPSPEQILEEERQALLDEGDFSEYKTMTGEWQPPEGSEVTQPPRDNPITGHVIQRLFNMVSPPTPPPPPPEFPPFPIRACVVGKVFSGKSSVVAQLAKEHRLRVLDVDTLVSEAVQAHENGETMAVQDKKKSNKVKKEPEAEEKVPELSTLDQPAGITINIRAPTGEGSNIVPSESQTGSVPPSEPQTDEAPPKAEPQEETVAPPAPAVAPDPAPASPIKRSKSKLKEKKQVTDEPEPTPKAKLGAKALKYLKKGQPIDDQVIVDTLIETIRWIPEDTGWIIDGFPTNLYQAKVLEKALTGFSAGEKKDDKSAGKMKKSNLVKDPRPTPPPADPASGLDVVINFEVPDDLCLKRSAGRLFGLQANEEYHQEFKPPPEGSMTGVGRQEQVVPVQDQAHDQDQIQQRITRYLDSWPKIEKWYNKFGVLTTVDASQEMRTVYLEVEKILEDTLAKLQGIGQEPEPVPVQVEEKKEEPPPPPPEPPKEETPPEEKSSRPSSRKGSGKKSRPSSSRSKSPKDKDKKGRDKSGSPKRSASSKKSEAGSKKGSRGSSPKSKKGSGKKRKTPEPEPEPEPQEPTGPPPPEPGSEEWDFVDLPLEKELAEVLAKYWENVEQTYVGNSKHVFRKLRDERENIYRYFFQIKKDYLSYLRRPDNKQVYVNQWQKEYNEVPDDMRDDEETKAELHQRVDDLRVKLWDICDERKAQAEKERQAIIDDGWLDDHLGLLSNHYLTQMQAEVDRYQDTVRMLKDYYKGMDGHYPEELNTNFSRIPLIELPVERAESPDKSESETASNPPPAEEGRDSAKSDRPKSSRSKSGRSKSPKSPKERKSRSPSAKKRDKSKEKKEPTEQTQVDESGKKKIPLVPRRPVSPDPDSKAAGASKDKKDKKPGKKDDGGPESPAPPMDPDEKLLYDGFQSGANALSTILQNEFAAREAEEEAERKREEEREREKAAAAQKAAAGNKKGAKKGKSRSPSPKKKKDDAASTPTPSQSEELSEEDKQKKEVRERMRQEFYFAIQEEETAAKKRLELIKAQGINVLQDLKSKADNTYKEMNDWLGARFLKEMESIDQMSEAIRFAIEKRQKLKQELVLQQEDFLINTELKVLRSPSPAPPPVVQEVVLPEQFTVSQLLNLYQQFTATAPTGVMSKQSFVETFENMVSVAFGMEQLPDVWMNISPQQVQEIASGLSANAEYVDWRRFLIAVAQPLPSPTQTELLETLQRFRDMDQKSTGCVTREQYDRMDIWFGGQSSSSGEFDRAAKLKGALFDFFADHSKTPPVMNYISMLMYFSASCNANEGFLRALSVTSGTHMPRLPRPDTRAMSRTDSNPDIMEDHSPSPPVPTDIPEGAINAKVPLDALYQVLHHGENASGDSHRFSVSADPEDATSKEKLASVYQELGSEDLEPLPFKVLVEHPLIQDVMAACQTFKALDIRGILNNPAHDMDIHSTKTME</sequence>
<keyword evidence="4" id="KW-1185">Reference proteome</keyword>
<gene>
    <name evidence="5" type="primary">LOC111120598</name>
</gene>
<feature type="region of interest" description="Disordered" evidence="2">
    <location>
        <begin position="802"/>
        <end position="834"/>
    </location>
</feature>
<dbReference type="RefSeq" id="XP_022317143.1">
    <property type="nucleotide sequence ID" value="XM_022461435.1"/>
</dbReference>
<keyword evidence="1" id="KW-0175">Coiled coil</keyword>
<evidence type="ECO:0000313" key="5">
    <source>
        <dbReference type="RefSeq" id="XP_022317143.1"/>
    </source>
</evidence>
<feature type="coiled-coil region" evidence="1">
    <location>
        <begin position="321"/>
        <end position="357"/>
    </location>
</feature>
<dbReference type="Proteomes" id="UP000694844">
    <property type="component" value="Chromosome 2"/>
</dbReference>
<feature type="compositionally biased region" description="Basic and acidic residues" evidence="2">
    <location>
        <begin position="1012"/>
        <end position="1025"/>
    </location>
</feature>
<feature type="region of interest" description="Disordered" evidence="2">
    <location>
        <begin position="1274"/>
        <end position="1499"/>
    </location>
</feature>
<dbReference type="InterPro" id="IPR027417">
    <property type="entry name" value="P-loop_NTPase"/>
</dbReference>
<feature type="compositionally biased region" description="Polar residues" evidence="2">
    <location>
        <begin position="665"/>
        <end position="679"/>
    </location>
</feature>
<dbReference type="SUPFAM" id="SSF47473">
    <property type="entry name" value="EF-hand"/>
    <property type="match status" value="1"/>
</dbReference>
<feature type="compositionally biased region" description="Basic residues" evidence="2">
    <location>
        <begin position="1050"/>
        <end position="1060"/>
    </location>
</feature>
<dbReference type="PROSITE" id="PS50021">
    <property type="entry name" value="CH"/>
    <property type="match status" value="1"/>
</dbReference>
<organism evidence="4 5">
    <name type="scientific">Crassostrea virginica</name>
    <name type="common">Eastern oyster</name>
    <dbReference type="NCBI Taxonomy" id="6565"/>
    <lineage>
        <taxon>Eukaryota</taxon>
        <taxon>Metazoa</taxon>
        <taxon>Spiralia</taxon>
        <taxon>Lophotrochozoa</taxon>
        <taxon>Mollusca</taxon>
        <taxon>Bivalvia</taxon>
        <taxon>Autobranchia</taxon>
        <taxon>Pteriomorphia</taxon>
        <taxon>Ostreida</taxon>
        <taxon>Ostreoidea</taxon>
        <taxon>Ostreidae</taxon>
        <taxon>Crassostrea</taxon>
    </lineage>
</organism>
<evidence type="ECO:0000256" key="1">
    <source>
        <dbReference type="SAM" id="Coils"/>
    </source>
</evidence>
<feature type="compositionally biased region" description="Basic residues" evidence="2">
    <location>
        <begin position="994"/>
        <end position="1004"/>
    </location>
</feature>
<evidence type="ECO:0000256" key="2">
    <source>
        <dbReference type="SAM" id="MobiDB-lite"/>
    </source>
</evidence>
<feature type="region of interest" description="Disordered" evidence="2">
    <location>
        <begin position="619"/>
        <end position="739"/>
    </location>
</feature>
<feature type="compositionally biased region" description="Pro residues" evidence="2">
    <location>
        <begin position="1071"/>
        <end position="1081"/>
    </location>
</feature>
<dbReference type="Pfam" id="PF24082">
    <property type="entry name" value="SPEF2_C"/>
    <property type="match status" value="1"/>
</dbReference>
<dbReference type="InterPro" id="IPR011992">
    <property type="entry name" value="EF-hand-dom_pair"/>
</dbReference>
<dbReference type="PANTHER" id="PTHR14919">
    <property type="entry name" value="KPL2-RELATED"/>
    <property type="match status" value="1"/>
</dbReference>
<feature type="compositionally biased region" description="Polar residues" evidence="2">
    <location>
        <begin position="1412"/>
        <end position="1422"/>
    </location>
</feature>
<feature type="compositionally biased region" description="Basic residues" evidence="2">
    <location>
        <begin position="1306"/>
        <end position="1334"/>
    </location>
</feature>
<dbReference type="GeneID" id="111120598"/>
<evidence type="ECO:0000259" key="3">
    <source>
        <dbReference type="PROSITE" id="PS50021"/>
    </source>
</evidence>
<evidence type="ECO:0000313" key="4">
    <source>
        <dbReference type="Proteomes" id="UP000694844"/>
    </source>
</evidence>
<dbReference type="InterPro" id="IPR010441">
    <property type="entry name" value="CH_2"/>
</dbReference>
<dbReference type="SUPFAM" id="SSF52540">
    <property type="entry name" value="P-loop containing nucleoside triphosphate hydrolases"/>
    <property type="match status" value="1"/>
</dbReference>
<feature type="compositionally biased region" description="Basic and acidic residues" evidence="2">
    <location>
        <begin position="1293"/>
        <end position="1305"/>
    </location>
</feature>
<feature type="compositionally biased region" description="Low complexity" evidence="2">
    <location>
        <begin position="1448"/>
        <end position="1458"/>
    </location>
</feature>
<dbReference type="GO" id="GO:0005737">
    <property type="term" value="C:cytoplasm"/>
    <property type="evidence" value="ECO:0007669"/>
    <property type="project" value="UniProtKB-ARBA"/>
</dbReference>